<reference evidence="2" key="1">
    <citation type="submission" date="2020-08" db="EMBL/GenBank/DDBJ databases">
        <title>Ramlibacter sp. GTP1 16S ribosomal RNA gene genome sequencing and assembly.</title>
        <authorList>
            <person name="Kang M."/>
        </authorList>
    </citation>
    <scope>NUCLEOTIDE SEQUENCE</scope>
    <source>
        <strain evidence="2">GTP1</strain>
    </source>
</reference>
<organism evidence="2 3">
    <name type="scientific">Ramlibacter albus</name>
    <dbReference type="NCBI Taxonomy" id="2079448"/>
    <lineage>
        <taxon>Bacteria</taxon>
        <taxon>Pseudomonadati</taxon>
        <taxon>Pseudomonadota</taxon>
        <taxon>Betaproteobacteria</taxon>
        <taxon>Burkholderiales</taxon>
        <taxon>Comamonadaceae</taxon>
        <taxon>Ramlibacter</taxon>
    </lineage>
</organism>
<comment type="caution">
    <text evidence="2">The sequence shown here is derived from an EMBL/GenBank/DDBJ whole genome shotgun (WGS) entry which is preliminary data.</text>
</comment>
<dbReference type="InterPro" id="IPR024975">
    <property type="entry name" value="NOV_C"/>
</dbReference>
<dbReference type="Pfam" id="PF13020">
    <property type="entry name" value="NOV_C"/>
    <property type="match status" value="1"/>
</dbReference>
<evidence type="ECO:0000313" key="3">
    <source>
        <dbReference type="Proteomes" id="UP000596827"/>
    </source>
</evidence>
<feature type="domain" description="Protein NO VEIN C-terminal" evidence="1">
    <location>
        <begin position="407"/>
        <end position="485"/>
    </location>
</feature>
<keyword evidence="3" id="KW-1185">Reference proteome</keyword>
<dbReference type="EMBL" id="JACORU010000011">
    <property type="protein sequence ID" value="MBC5767555.1"/>
    <property type="molecule type" value="Genomic_DNA"/>
</dbReference>
<protein>
    <submittedName>
        <fullName evidence="2">DUF3883 domain-containing protein</fullName>
    </submittedName>
</protein>
<proteinExistence type="predicted"/>
<dbReference type="RefSeq" id="WP_187084041.1">
    <property type="nucleotide sequence ID" value="NZ_JACORU010000011.1"/>
</dbReference>
<name>A0A923S4J0_9BURK</name>
<accession>A0A923S4J0</accession>
<evidence type="ECO:0000313" key="2">
    <source>
        <dbReference type="EMBL" id="MBC5767555.1"/>
    </source>
</evidence>
<evidence type="ECO:0000259" key="1">
    <source>
        <dbReference type="Pfam" id="PF13020"/>
    </source>
</evidence>
<dbReference type="Proteomes" id="UP000596827">
    <property type="component" value="Unassembled WGS sequence"/>
</dbReference>
<sequence length="523" mass="58730">MDWEVERTVFDYVEEQRLAGRSRGITETLKLANVDVSTKGEQFEWAWRRRGMTPAITVWSESIEVGAAGRWFAVEEIDSDHRRSGKPWLPLEVPREQRRSAIIREAFRGHTPMLAFLQINRWSVEDLVVRDRTSEVSVRVQDRVPWHVAAIDEARKTAVLVRGEVWQPSAEEIETALQRWQPRVRDAGGSGSSAARPAFDVMTAPILLVNCAWMQRYAGPADDDPVVADNFKYFWGEGHPASDAHEQWNFADTDGRVYGYVPRSPQINISRLGAGPSAEHVEHILVVFISRDPAENVLKVVGWYEDASVHRREVFTHDRGVLTVSAAISAPASTAVALPVADRRIVIPTAKREAGGVGQSPLWYAEEHPEKVSEIRAFIARYRRAEHKSTGRSGSPRQPDLETRLKVEKAAMDLAMAYFDRAVDVSKEAKGWDIEAVDSEGPIMIEVKGLSGQNVCVELTPNEFAKMQEHQDRYILFVVTGALTQSRTGRVFRYDAQRAAWVSGQQERLAIAPIVAARCTLTD</sequence>
<gene>
    <name evidence="2" type="ORF">H8R02_24030</name>
</gene>
<dbReference type="AlphaFoldDB" id="A0A923S4J0"/>